<dbReference type="GeneID" id="71696421"/>
<dbReference type="PaxDb" id="224325-AF_1230"/>
<dbReference type="PhylomeDB" id="O29038"/>
<feature type="transmembrane region" description="Helical" evidence="1">
    <location>
        <begin position="132"/>
        <end position="150"/>
    </location>
</feature>
<evidence type="ECO:0000313" key="2">
    <source>
        <dbReference type="EMBL" id="AAB90021.1"/>
    </source>
</evidence>
<dbReference type="KEGG" id="afu:AF_1230"/>
<reference evidence="2 3" key="1">
    <citation type="journal article" date="1997" name="Nature">
        <title>The complete genome sequence of the hyperthermophilic, sulphate-reducing archaeon Archaeoglobus fulgidus.</title>
        <authorList>
            <person name="Klenk H.P."/>
            <person name="Clayton R.A."/>
            <person name="Tomb J."/>
            <person name="White O."/>
            <person name="Nelson K.E."/>
            <person name="Ketchum K.A."/>
            <person name="Dodson R.J."/>
            <person name="Gwinn M."/>
            <person name="Hickey E.K."/>
            <person name="Peterson J.D."/>
            <person name="Richardson D.L."/>
            <person name="Kerlavage A.R."/>
            <person name="Graham D.E."/>
            <person name="Kyrpides N.C."/>
            <person name="Fleischmann R.D."/>
            <person name="Quackenbush J."/>
            <person name="Lee N.H."/>
            <person name="Sutton G.G."/>
            <person name="Gill S."/>
            <person name="Kirkness E.F."/>
            <person name="Dougherty B.A."/>
            <person name="McKenney K."/>
            <person name="Adams M.D."/>
            <person name="Loftus B."/>
            <person name="Peterson S."/>
            <person name="Reich C.I."/>
            <person name="McNeil L.K."/>
            <person name="Badger J.H."/>
            <person name="Glodek A."/>
            <person name="Zhou L."/>
            <person name="Overbeek R."/>
            <person name="Gocayne J.D."/>
            <person name="Weidman J.F."/>
            <person name="McDonald L."/>
            <person name="Utterback T."/>
            <person name="Cotton M.D."/>
            <person name="Spriggs T."/>
            <person name="Artiach P."/>
            <person name="Kaine B.P."/>
            <person name="Sykes S.M."/>
            <person name="Sadow P.W."/>
            <person name="D'Andrea K.P."/>
            <person name="Bowman C."/>
            <person name="Fujii C."/>
            <person name="Garland S.A."/>
            <person name="Mason T.M."/>
            <person name="Olsen G.J."/>
            <person name="Fraser C.M."/>
            <person name="Smith H.O."/>
            <person name="Woese C.R."/>
            <person name="Venter J.C."/>
        </authorList>
    </citation>
    <scope>NUCLEOTIDE SEQUENCE [LARGE SCALE GENOMIC DNA]</scope>
    <source>
        <strain evidence="3">ATCC 49558 / DSM 4304 / JCM 9628 / NBRC 100126 / VC-16</strain>
    </source>
</reference>
<dbReference type="PANTHER" id="PTHR35902">
    <property type="entry name" value="S-LAYER DOMAIN-LIKE PROTEIN-RELATED"/>
    <property type="match status" value="1"/>
</dbReference>
<dbReference type="EMBL" id="AE000782">
    <property type="protein sequence ID" value="AAB90021.1"/>
    <property type="molecule type" value="Genomic_DNA"/>
</dbReference>
<evidence type="ECO:0000313" key="3">
    <source>
        <dbReference type="Proteomes" id="UP000002199"/>
    </source>
</evidence>
<evidence type="ECO:0000256" key="1">
    <source>
        <dbReference type="SAM" id="Phobius"/>
    </source>
</evidence>
<protein>
    <recommendedName>
        <fullName evidence="4">S-layer protein</fullName>
    </recommendedName>
</protein>
<dbReference type="HOGENOM" id="CLU_1709013_0_0_2"/>
<evidence type="ECO:0008006" key="4">
    <source>
        <dbReference type="Google" id="ProtNLM"/>
    </source>
</evidence>
<dbReference type="eggNOG" id="arCOG02086">
    <property type="taxonomic scope" value="Archaea"/>
</dbReference>
<organism evidence="2 3">
    <name type="scientific">Archaeoglobus fulgidus (strain ATCC 49558 / DSM 4304 / JCM 9628 / NBRC 100126 / VC-16)</name>
    <dbReference type="NCBI Taxonomy" id="224325"/>
    <lineage>
        <taxon>Archaea</taxon>
        <taxon>Methanobacteriati</taxon>
        <taxon>Methanobacteriota</taxon>
        <taxon>Archaeoglobi</taxon>
        <taxon>Archaeoglobales</taxon>
        <taxon>Archaeoglobaceae</taxon>
        <taxon>Archaeoglobus</taxon>
    </lineage>
</organism>
<name>O29038_ARCFU</name>
<dbReference type="STRING" id="224325.AF_1230"/>
<dbReference type="Proteomes" id="UP000002199">
    <property type="component" value="Chromosome"/>
</dbReference>
<dbReference type="AlphaFoldDB" id="O29038"/>
<dbReference type="PANTHER" id="PTHR35902:SF3">
    <property type="entry name" value="NPCBM-ASSOCIATED, NEW3 DOMAIN OF ALPHA-GALACTOSIDASE"/>
    <property type="match status" value="1"/>
</dbReference>
<keyword evidence="1" id="KW-1133">Transmembrane helix</keyword>
<keyword evidence="1" id="KW-0472">Membrane</keyword>
<keyword evidence="3" id="KW-1185">Reference proteome</keyword>
<gene>
    <name evidence="2" type="ordered locus">AF_1230</name>
</gene>
<sequence>MDEYVELDPVRIGVKVNPKMEFEVVGQPSIAAGEEKVVTFVIKNVGEFEVRDATARITIVDPFSSTDDSAFIGDLKPGEAANATFKISVDGDATPKLYALNLEVKYKDAEGEWAYSEPAKAIINVTPAKPPYMLYAVIAIIVIAAIAVYLKRR</sequence>
<keyword evidence="1" id="KW-0812">Transmembrane</keyword>
<dbReference type="PIR" id="E69403">
    <property type="entry name" value="E69403"/>
</dbReference>
<proteinExistence type="predicted"/>
<dbReference type="EnsemblBacteria" id="AAB90021">
    <property type="protein sequence ID" value="AAB90021"/>
    <property type="gene ID" value="AF_1230"/>
</dbReference>
<dbReference type="InterPro" id="IPR013783">
    <property type="entry name" value="Ig-like_fold"/>
</dbReference>
<dbReference type="Gene3D" id="2.60.40.10">
    <property type="entry name" value="Immunoglobulins"/>
    <property type="match status" value="1"/>
</dbReference>
<dbReference type="RefSeq" id="WP_010878725.1">
    <property type="nucleotide sequence ID" value="NC_000917.1"/>
</dbReference>
<accession>O29038</accession>